<reference evidence="4 5" key="1">
    <citation type="submission" date="2016-12" db="EMBL/GenBank/DDBJ databases">
        <authorList>
            <person name="Song W.-J."/>
            <person name="Kurnit D.M."/>
        </authorList>
    </citation>
    <scope>NUCLEOTIDE SEQUENCE [LARGE SCALE GENOMIC DNA]</scope>
    <source>
        <strain evidence="4 5">175</strain>
    </source>
</reference>
<feature type="domain" description="NAD-dependent epimerase/dehydratase" evidence="2">
    <location>
        <begin position="3"/>
        <end position="217"/>
    </location>
</feature>
<evidence type="ECO:0000259" key="3">
    <source>
        <dbReference type="Pfam" id="PF08338"/>
    </source>
</evidence>
<gene>
    <name evidence="4" type="ORF">SAMN02949497_0848</name>
</gene>
<sequence>MRIFVTGGTGLIGRALCKALSENGHYLTVLSRDTAAAKLKCGPGVELVDSLEVWTPASRFDAVINLAGEPIADRRWSESRKRALWESRVDLTHRLVEAMGRADQKPAVLIGGSAIGVYGSRGDETLDEASTCQGEGFSERLCAAWEAETLNATALGVRVCLLRTGLVVAPRGGFLAKMLPLFKFGLGGRIGDGGQWMSWVHLDDHIALTRYLIDSPQLVGVFNATAPRPVTNAEFTARLAAALKRPALLPVPAGPLRLGLGEMAELLLGGQRVVPKRAREAGFEFRFETLESALRDVLG</sequence>
<dbReference type="InterPro" id="IPR036291">
    <property type="entry name" value="NAD(P)-bd_dom_sf"/>
</dbReference>
<dbReference type="STRING" id="1760988.SAMN02949497_0848"/>
<keyword evidence="5" id="KW-1185">Reference proteome</keyword>
<evidence type="ECO:0000313" key="5">
    <source>
        <dbReference type="Proteomes" id="UP000192923"/>
    </source>
</evidence>
<dbReference type="InterPro" id="IPR013549">
    <property type="entry name" value="DUF1731"/>
</dbReference>
<dbReference type="SUPFAM" id="SSF51735">
    <property type="entry name" value="NAD(P)-binding Rossmann-fold domains"/>
    <property type="match status" value="1"/>
</dbReference>
<organism evidence="4 5">
    <name type="scientific">Methylomagnum ishizawai</name>
    <dbReference type="NCBI Taxonomy" id="1760988"/>
    <lineage>
        <taxon>Bacteria</taxon>
        <taxon>Pseudomonadati</taxon>
        <taxon>Pseudomonadota</taxon>
        <taxon>Gammaproteobacteria</taxon>
        <taxon>Methylococcales</taxon>
        <taxon>Methylococcaceae</taxon>
        <taxon>Methylomagnum</taxon>
    </lineage>
</organism>
<evidence type="ECO:0000256" key="1">
    <source>
        <dbReference type="ARBA" id="ARBA00009353"/>
    </source>
</evidence>
<comment type="similarity">
    <text evidence="1">Belongs to the NAD(P)-dependent epimerase/dehydratase family. SDR39U1 subfamily.</text>
</comment>
<proteinExistence type="inferred from homology"/>
<dbReference type="PANTHER" id="PTHR11092">
    <property type="entry name" value="SUGAR NUCLEOTIDE EPIMERASE RELATED"/>
    <property type="match status" value="1"/>
</dbReference>
<protein>
    <recommendedName>
        <fullName evidence="6">TIGR01777 family protein</fullName>
    </recommendedName>
</protein>
<evidence type="ECO:0008006" key="6">
    <source>
        <dbReference type="Google" id="ProtNLM"/>
    </source>
</evidence>
<name>A0A1Y6CT14_9GAMM</name>
<dbReference type="Pfam" id="PF01370">
    <property type="entry name" value="Epimerase"/>
    <property type="match status" value="1"/>
</dbReference>
<feature type="domain" description="DUF1731" evidence="3">
    <location>
        <begin position="251"/>
        <end position="297"/>
    </location>
</feature>
<evidence type="ECO:0000313" key="4">
    <source>
        <dbReference type="EMBL" id="SMF93561.1"/>
    </source>
</evidence>
<dbReference type="Gene3D" id="3.40.50.720">
    <property type="entry name" value="NAD(P)-binding Rossmann-like Domain"/>
    <property type="match status" value="1"/>
</dbReference>
<dbReference type="CDD" id="cd05242">
    <property type="entry name" value="SDR_a8"/>
    <property type="match status" value="1"/>
</dbReference>
<accession>A0A1Y6CT14</accession>
<dbReference type="OrthoDB" id="9801773at2"/>
<dbReference type="RefSeq" id="WP_085210247.1">
    <property type="nucleotide sequence ID" value="NZ_FXAM01000001.1"/>
</dbReference>
<dbReference type="AlphaFoldDB" id="A0A1Y6CT14"/>
<dbReference type="InterPro" id="IPR001509">
    <property type="entry name" value="Epimerase_deHydtase"/>
</dbReference>
<dbReference type="PANTHER" id="PTHR11092:SF0">
    <property type="entry name" value="EPIMERASE FAMILY PROTEIN SDR39U1"/>
    <property type="match status" value="1"/>
</dbReference>
<dbReference type="InterPro" id="IPR010099">
    <property type="entry name" value="SDR39U1"/>
</dbReference>
<dbReference type="Proteomes" id="UP000192923">
    <property type="component" value="Unassembled WGS sequence"/>
</dbReference>
<dbReference type="EMBL" id="FXAM01000001">
    <property type="protein sequence ID" value="SMF93561.1"/>
    <property type="molecule type" value="Genomic_DNA"/>
</dbReference>
<dbReference type="Pfam" id="PF08338">
    <property type="entry name" value="DUF1731"/>
    <property type="match status" value="1"/>
</dbReference>
<evidence type="ECO:0000259" key="2">
    <source>
        <dbReference type="Pfam" id="PF01370"/>
    </source>
</evidence>
<dbReference type="NCBIfam" id="TIGR01777">
    <property type="entry name" value="yfcH"/>
    <property type="match status" value="1"/>
</dbReference>